<dbReference type="Pfam" id="PF13460">
    <property type="entry name" value="NAD_binding_10"/>
    <property type="match status" value="1"/>
</dbReference>
<dbReference type="PANTHER" id="PTHR43162">
    <property type="match status" value="1"/>
</dbReference>
<organism evidence="2 3">
    <name type="scientific">Nocardia mexicana</name>
    <dbReference type="NCBI Taxonomy" id="279262"/>
    <lineage>
        <taxon>Bacteria</taxon>
        <taxon>Bacillati</taxon>
        <taxon>Actinomycetota</taxon>
        <taxon>Actinomycetes</taxon>
        <taxon>Mycobacteriales</taxon>
        <taxon>Nocardiaceae</taxon>
        <taxon>Nocardia</taxon>
    </lineage>
</organism>
<dbReference type="Gene3D" id="3.40.50.720">
    <property type="entry name" value="NAD(P)-binding Rossmann-like Domain"/>
    <property type="match status" value="1"/>
</dbReference>
<dbReference type="Proteomes" id="UP000255355">
    <property type="component" value="Unassembled WGS sequence"/>
</dbReference>
<dbReference type="STRING" id="1210089.GCA_001613165_05647"/>
<reference evidence="2 3" key="1">
    <citation type="submission" date="2018-07" db="EMBL/GenBank/DDBJ databases">
        <title>Genomic Encyclopedia of Type Strains, Phase IV (KMG-IV): sequencing the most valuable type-strain genomes for metagenomic binning, comparative biology and taxonomic classification.</title>
        <authorList>
            <person name="Goeker M."/>
        </authorList>
    </citation>
    <scope>NUCLEOTIDE SEQUENCE [LARGE SCALE GENOMIC DNA]</scope>
    <source>
        <strain evidence="2 3">DSM 44952</strain>
    </source>
</reference>
<dbReference type="EMBL" id="QQAZ01000010">
    <property type="protein sequence ID" value="RDI46789.1"/>
    <property type="molecule type" value="Genomic_DNA"/>
</dbReference>
<dbReference type="Gene3D" id="3.90.25.10">
    <property type="entry name" value="UDP-galactose 4-epimerase, domain 1"/>
    <property type="match status" value="1"/>
</dbReference>
<accession>A0A370GTJ0</accession>
<feature type="domain" description="NAD(P)-binding" evidence="1">
    <location>
        <begin position="11"/>
        <end position="181"/>
    </location>
</feature>
<dbReference type="SUPFAM" id="SSF51735">
    <property type="entry name" value="NAD(P)-binding Rossmann-fold domains"/>
    <property type="match status" value="1"/>
</dbReference>
<proteinExistence type="predicted"/>
<dbReference type="InterPro" id="IPR016040">
    <property type="entry name" value="NAD(P)-bd_dom"/>
</dbReference>
<dbReference type="InterPro" id="IPR036291">
    <property type="entry name" value="NAD(P)-bd_dom_sf"/>
</dbReference>
<dbReference type="AlphaFoldDB" id="A0A370GTJ0"/>
<evidence type="ECO:0000313" key="2">
    <source>
        <dbReference type="EMBL" id="RDI46789.1"/>
    </source>
</evidence>
<evidence type="ECO:0000259" key="1">
    <source>
        <dbReference type="Pfam" id="PF13460"/>
    </source>
</evidence>
<comment type="caution">
    <text evidence="2">The sequence shown here is derived from an EMBL/GenBank/DDBJ whole genome shotgun (WGS) entry which is preliminary data.</text>
</comment>
<sequence>MLGVNNILVMGATGKVGRHVVVRLRELGHPLRAVSRSSPDRFDWADRSTWRPALADVDTVYLNVWGVVGVVDPAEFTALAVRSGVRRIVALSGRGDGGDDYLLKTPYGPWAQAVADGERAARGSGAEWTIVRPCWFAQTFEEDPKLSEVRSGEVVIPVGAGTVPFVDAADIAAVTVAALTEDGHQEQIYELSGPRAMTFADAVAEIAEATGRRIRYVPVEVPEYVQHLVDRGYDRSAAEMQAGPFQWLHRGNTGFLSDGVLRATGREPRDFADYARRAAATGVWSAA</sequence>
<dbReference type="PANTHER" id="PTHR43162:SF1">
    <property type="entry name" value="PRESTALK A DIFFERENTIATION PROTEIN A"/>
    <property type="match status" value="1"/>
</dbReference>
<keyword evidence="3" id="KW-1185">Reference proteome</keyword>
<protein>
    <submittedName>
        <fullName evidence="2">Uncharacterized protein YbjT (DUF2867 family)</fullName>
    </submittedName>
</protein>
<dbReference type="InterPro" id="IPR051604">
    <property type="entry name" value="Ergot_Alk_Oxidoreductase"/>
</dbReference>
<name>A0A370GTJ0_9NOCA</name>
<evidence type="ECO:0000313" key="3">
    <source>
        <dbReference type="Proteomes" id="UP000255355"/>
    </source>
</evidence>
<gene>
    <name evidence="2" type="ORF">DFR68_110195</name>
</gene>